<organism evidence="2 3">
    <name type="scientific">Rheinheimera aquimaris</name>
    <dbReference type="NCBI Taxonomy" id="412437"/>
    <lineage>
        <taxon>Bacteria</taxon>
        <taxon>Pseudomonadati</taxon>
        <taxon>Pseudomonadota</taxon>
        <taxon>Gammaproteobacteria</taxon>
        <taxon>Chromatiales</taxon>
        <taxon>Chromatiaceae</taxon>
        <taxon>Rheinheimera</taxon>
    </lineage>
</organism>
<accession>A0ABN1DV27</accession>
<comment type="caution">
    <text evidence="2">The sequence shown here is derived from an EMBL/GenBank/DDBJ whole genome shotgun (WGS) entry which is preliminary data.</text>
</comment>
<sequence>MRRIILACLLLLPTTVVALPQFSQQECQKLNAERREIRRQLRQPYTQEQGKQLQAREQELLRLLKAHCRQPVKAPPAPAAAVIGLARA</sequence>
<name>A0ABN1DV27_9GAMM</name>
<keyword evidence="1" id="KW-0732">Signal</keyword>
<gene>
    <name evidence="2" type="ORF">GCM10009098_20110</name>
</gene>
<feature type="chain" id="PRO_5045079954" evidence="1">
    <location>
        <begin position="19"/>
        <end position="88"/>
    </location>
</feature>
<keyword evidence="3" id="KW-1185">Reference proteome</keyword>
<reference evidence="2 3" key="1">
    <citation type="journal article" date="2019" name="Int. J. Syst. Evol. Microbiol.">
        <title>The Global Catalogue of Microorganisms (GCM) 10K type strain sequencing project: providing services to taxonomists for standard genome sequencing and annotation.</title>
        <authorList>
            <consortium name="The Broad Institute Genomics Platform"/>
            <consortium name="The Broad Institute Genome Sequencing Center for Infectious Disease"/>
            <person name="Wu L."/>
            <person name="Ma J."/>
        </authorList>
    </citation>
    <scope>NUCLEOTIDE SEQUENCE [LARGE SCALE GENOMIC DNA]</scope>
    <source>
        <strain evidence="2 3">JCM 14331</strain>
    </source>
</reference>
<dbReference type="Proteomes" id="UP001501169">
    <property type="component" value="Unassembled WGS sequence"/>
</dbReference>
<evidence type="ECO:0000256" key="1">
    <source>
        <dbReference type="SAM" id="SignalP"/>
    </source>
</evidence>
<evidence type="ECO:0000313" key="2">
    <source>
        <dbReference type="EMBL" id="GAA0552387.1"/>
    </source>
</evidence>
<proteinExistence type="predicted"/>
<feature type="signal peptide" evidence="1">
    <location>
        <begin position="1"/>
        <end position="18"/>
    </location>
</feature>
<dbReference type="EMBL" id="BAAAEO010000003">
    <property type="protein sequence ID" value="GAA0552387.1"/>
    <property type="molecule type" value="Genomic_DNA"/>
</dbReference>
<protein>
    <submittedName>
        <fullName evidence="2">Uncharacterized protein</fullName>
    </submittedName>
</protein>
<evidence type="ECO:0000313" key="3">
    <source>
        <dbReference type="Proteomes" id="UP001501169"/>
    </source>
</evidence>
<dbReference type="RefSeq" id="WP_226767179.1">
    <property type="nucleotide sequence ID" value="NZ_BAAAEO010000003.1"/>
</dbReference>